<evidence type="ECO:0000259" key="3">
    <source>
        <dbReference type="PROSITE" id="PS50003"/>
    </source>
</evidence>
<name>A0A8J5KAN8_ZINOF</name>
<dbReference type="PROSITE" id="PS50003">
    <property type="entry name" value="PH_DOMAIN"/>
    <property type="match status" value="1"/>
</dbReference>
<protein>
    <recommendedName>
        <fullName evidence="7">Protein ENHANCED DISEASE RESISTANCE 2-like</fullName>
    </recommendedName>
</protein>
<dbReference type="Proteomes" id="UP000734854">
    <property type="component" value="Unassembled WGS sequence"/>
</dbReference>
<proteinExistence type="predicted"/>
<sequence>MGSREGGGEEEKGGNVEGWLYLFRSNRFGLHYPRKRYFVLDRHRNALDCYRDVPDDGAQVPVRSANIDSCIRVNDNGRENIMGNAFFLFTLHNTSNDRKLKLGTRSSEEAAKWINTLMEAKFKECAMEEPNVSIFSKRRCASLRLRRSLAHSADWDFFSSLQRDRIISDVIEPSSWTIFGCDNGLRLFKEGRKGNRYSKHHDENSAIMAVGVVGASPEAIFHEVISLGPSRLEWDYCFNEASIIEHLDGHTDIIHVKFRHDWLPRGMKPRDVLIRRYWRREEDGTYVILFQSVFHQKCQPHRGCKRAYFKDGGYVITPINQGKESVVKHMLAIDWKLWMPRLFTSAREHITIRMLKRVAALREMFRAKLGNCPGSDVRFSLREEAGLDLQLPVQNGIQEHTEDSRESDAGAVGMNGSFLEANDTDDEFFDFLDESEYEQQEDMWTSYSPFQNLYQARRSPAAALMKRWHGLAVQTKSCIGEASLSDDAPFCSYGSTLLKDSSFSLASTWATADPSTFLIRGKTYLRDRKKIAASGTLMELVAADWLKSDKREDDLSGRSGGIVQMPGSTTYNLALYYMMNMPVDSIPLLKRFVGGDDAYRNSRFKLIPHIAEGPWIVKQSVGKKACLVGRALDVNYFHGTNYLEVDIDIGSSMVAKGVASLVLGCLTNLVAEMAILIQGNSDEELPEFLLGTYRLNHIDPSKAVSLRSR</sequence>
<evidence type="ECO:0008006" key="7">
    <source>
        <dbReference type="Google" id="ProtNLM"/>
    </source>
</evidence>
<comment type="caution">
    <text evidence="5">The sequence shown here is derived from an EMBL/GenBank/DDBJ whole genome shotgun (WGS) entry which is preliminary data.</text>
</comment>
<dbReference type="PANTHER" id="PTHR12136">
    <property type="entry name" value="ENHANCED DISEASE RESISTANCE-RELATED"/>
    <property type="match status" value="1"/>
</dbReference>
<dbReference type="GO" id="GO:0005783">
    <property type="term" value="C:endoplasmic reticulum"/>
    <property type="evidence" value="ECO:0007669"/>
    <property type="project" value="UniProtKB-SubCell"/>
</dbReference>
<organism evidence="5 6">
    <name type="scientific">Zingiber officinale</name>
    <name type="common">Ginger</name>
    <name type="synonym">Amomum zingiber</name>
    <dbReference type="NCBI Taxonomy" id="94328"/>
    <lineage>
        <taxon>Eukaryota</taxon>
        <taxon>Viridiplantae</taxon>
        <taxon>Streptophyta</taxon>
        <taxon>Embryophyta</taxon>
        <taxon>Tracheophyta</taxon>
        <taxon>Spermatophyta</taxon>
        <taxon>Magnoliopsida</taxon>
        <taxon>Liliopsida</taxon>
        <taxon>Zingiberales</taxon>
        <taxon>Zingiberaceae</taxon>
        <taxon>Zingiber</taxon>
    </lineage>
</organism>
<dbReference type="InterPro" id="IPR009769">
    <property type="entry name" value="EDR2_C"/>
</dbReference>
<accession>A0A8J5KAN8</accession>
<dbReference type="CDD" id="cd00821">
    <property type="entry name" value="PH"/>
    <property type="match status" value="1"/>
</dbReference>
<feature type="domain" description="PH" evidence="3">
    <location>
        <begin position="13"/>
        <end position="122"/>
    </location>
</feature>
<feature type="domain" description="START" evidence="4">
    <location>
        <begin position="172"/>
        <end position="341"/>
    </location>
</feature>
<dbReference type="InterPro" id="IPR002913">
    <property type="entry name" value="START_lipid-bd_dom"/>
</dbReference>
<dbReference type="AlphaFoldDB" id="A0A8J5KAN8"/>
<evidence type="ECO:0000313" key="5">
    <source>
        <dbReference type="EMBL" id="KAG6478781.1"/>
    </source>
</evidence>
<evidence type="ECO:0000256" key="2">
    <source>
        <dbReference type="ARBA" id="ARBA00022824"/>
    </source>
</evidence>
<dbReference type="GO" id="GO:0008289">
    <property type="term" value="F:lipid binding"/>
    <property type="evidence" value="ECO:0007669"/>
    <property type="project" value="InterPro"/>
</dbReference>
<keyword evidence="6" id="KW-1185">Reference proteome</keyword>
<dbReference type="Pfam" id="PF07059">
    <property type="entry name" value="EDR2_C"/>
    <property type="match status" value="1"/>
</dbReference>
<dbReference type="Gene3D" id="2.30.29.30">
    <property type="entry name" value="Pleckstrin-homology domain (PH domain)/Phosphotyrosine-binding domain (PTB)"/>
    <property type="match status" value="1"/>
</dbReference>
<dbReference type="Gene3D" id="3.30.530.20">
    <property type="match status" value="1"/>
</dbReference>
<dbReference type="InterPro" id="IPR011993">
    <property type="entry name" value="PH-like_dom_sf"/>
</dbReference>
<dbReference type="SMART" id="SM00233">
    <property type="entry name" value="PH"/>
    <property type="match status" value="1"/>
</dbReference>
<comment type="subcellular location">
    <subcellularLocation>
        <location evidence="1">Endoplasmic reticulum</location>
    </subcellularLocation>
</comment>
<evidence type="ECO:0000259" key="4">
    <source>
        <dbReference type="PROSITE" id="PS50848"/>
    </source>
</evidence>
<dbReference type="SMART" id="SM00234">
    <property type="entry name" value="START"/>
    <property type="match status" value="1"/>
</dbReference>
<gene>
    <name evidence="5" type="ORF">ZIOFF_062225</name>
</gene>
<dbReference type="Pfam" id="PF00169">
    <property type="entry name" value="PH"/>
    <property type="match status" value="1"/>
</dbReference>
<dbReference type="EMBL" id="JACMSC010000017">
    <property type="protein sequence ID" value="KAG6478781.1"/>
    <property type="molecule type" value="Genomic_DNA"/>
</dbReference>
<dbReference type="Pfam" id="PF01852">
    <property type="entry name" value="START"/>
    <property type="match status" value="1"/>
</dbReference>
<dbReference type="InterPro" id="IPR045096">
    <property type="entry name" value="EDR2-like"/>
</dbReference>
<keyword evidence="2" id="KW-0256">Endoplasmic reticulum</keyword>
<reference evidence="5 6" key="1">
    <citation type="submission" date="2020-08" db="EMBL/GenBank/DDBJ databases">
        <title>Plant Genome Project.</title>
        <authorList>
            <person name="Zhang R.-G."/>
        </authorList>
    </citation>
    <scope>NUCLEOTIDE SEQUENCE [LARGE SCALE GENOMIC DNA]</scope>
    <source>
        <tissue evidence="5">Rhizome</tissue>
    </source>
</reference>
<dbReference type="SUPFAM" id="SSF50729">
    <property type="entry name" value="PH domain-like"/>
    <property type="match status" value="1"/>
</dbReference>
<dbReference type="InterPro" id="IPR023393">
    <property type="entry name" value="START-like_dom_sf"/>
</dbReference>
<dbReference type="InterPro" id="IPR001849">
    <property type="entry name" value="PH_domain"/>
</dbReference>
<evidence type="ECO:0000256" key="1">
    <source>
        <dbReference type="ARBA" id="ARBA00004240"/>
    </source>
</evidence>
<dbReference type="PANTHER" id="PTHR12136:SF41">
    <property type="entry name" value="PLECKSTRIN HOMOLOGY (PH) AND LIPID-BINDING START DOMAINS-CONTAINING PROTEIN"/>
    <property type="match status" value="1"/>
</dbReference>
<dbReference type="SUPFAM" id="SSF55961">
    <property type="entry name" value="Bet v1-like"/>
    <property type="match status" value="1"/>
</dbReference>
<evidence type="ECO:0000313" key="6">
    <source>
        <dbReference type="Proteomes" id="UP000734854"/>
    </source>
</evidence>
<dbReference type="CDD" id="cd00177">
    <property type="entry name" value="START"/>
    <property type="match status" value="1"/>
</dbReference>
<dbReference type="PROSITE" id="PS50848">
    <property type="entry name" value="START"/>
    <property type="match status" value="1"/>
</dbReference>